<keyword evidence="3" id="KW-0413">Isomerase</keyword>
<dbReference type="InterPro" id="IPR036237">
    <property type="entry name" value="Xyl_isomerase-like_sf"/>
</dbReference>
<gene>
    <name evidence="2" type="ORF">FHR37_003070</name>
    <name evidence="3" type="ORF">SAMN05421678_117119</name>
</gene>
<dbReference type="STRING" id="504797.SAMN05421678_117119"/>
<dbReference type="Gene3D" id="3.20.20.150">
    <property type="entry name" value="Divalent-metal-dependent TIM barrel enzymes"/>
    <property type="match status" value="1"/>
</dbReference>
<dbReference type="PANTHER" id="PTHR12110">
    <property type="entry name" value="HYDROXYPYRUVATE ISOMERASE"/>
    <property type="match status" value="1"/>
</dbReference>
<dbReference type="PANTHER" id="PTHR12110:SF21">
    <property type="entry name" value="XYLOSE ISOMERASE-LIKE TIM BARREL DOMAIN-CONTAINING PROTEIN"/>
    <property type="match status" value="1"/>
</dbReference>
<organism evidence="3 4">
    <name type="scientific">Actinopolymorpha cephalotaxi</name>
    <dbReference type="NCBI Taxonomy" id="504797"/>
    <lineage>
        <taxon>Bacteria</taxon>
        <taxon>Bacillati</taxon>
        <taxon>Actinomycetota</taxon>
        <taxon>Actinomycetes</taxon>
        <taxon>Propionibacteriales</taxon>
        <taxon>Actinopolymorphaceae</taxon>
        <taxon>Actinopolymorpha</taxon>
    </lineage>
</organism>
<dbReference type="Proteomes" id="UP000199052">
    <property type="component" value="Unassembled WGS sequence"/>
</dbReference>
<dbReference type="InterPro" id="IPR050312">
    <property type="entry name" value="IolE/XylAMocC-like"/>
</dbReference>
<evidence type="ECO:0000313" key="5">
    <source>
        <dbReference type="Proteomes" id="UP000533017"/>
    </source>
</evidence>
<dbReference type="EMBL" id="JACBZA010000001">
    <property type="protein sequence ID" value="NYH84219.1"/>
    <property type="molecule type" value="Genomic_DNA"/>
</dbReference>
<dbReference type="Pfam" id="PF01261">
    <property type="entry name" value="AP_endonuc_2"/>
    <property type="match status" value="1"/>
</dbReference>
<dbReference type="AlphaFoldDB" id="A0A1I2ZXM6"/>
<protein>
    <submittedName>
        <fullName evidence="3">Sugar phosphate isomerase/epimerase</fullName>
    </submittedName>
</protein>
<dbReference type="RefSeq" id="WP_139239143.1">
    <property type="nucleotide sequence ID" value="NZ_FOOI01000017.1"/>
</dbReference>
<feature type="domain" description="Xylose isomerase-like TIM barrel" evidence="1">
    <location>
        <begin position="28"/>
        <end position="265"/>
    </location>
</feature>
<reference evidence="3 4" key="1">
    <citation type="submission" date="2016-10" db="EMBL/GenBank/DDBJ databases">
        <authorList>
            <person name="de Groot N.N."/>
        </authorList>
    </citation>
    <scope>NUCLEOTIDE SEQUENCE [LARGE SCALE GENOMIC DNA]</scope>
    <source>
        <strain evidence="3 4">CPCC 202808</strain>
    </source>
</reference>
<dbReference type="GO" id="GO:0016853">
    <property type="term" value="F:isomerase activity"/>
    <property type="evidence" value="ECO:0007669"/>
    <property type="project" value="UniProtKB-KW"/>
</dbReference>
<dbReference type="Proteomes" id="UP000533017">
    <property type="component" value="Unassembled WGS sequence"/>
</dbReference>
<sequence length="284" mass="31765">MRTPCFAMDTHFRTSLGDYSWDARFGMLAELGYDGIQILVGEPDLAYAWDELARLKELTGTYGVRSVAVHGVLDLAQRAPRHTRFLEVVPELPPGTRLEVSLNSSDEADFDPASPAAAAALQELLDATAGNELQVALYHHVRHSPKVWLHRVDQAVELVRHIDHPRLGVVFCGWHWYAGDQADLRGRLADAAPYLQSVNLSGSSLVVNGDQERYTIETIDRGSLDNFAVLGLLRSVGYQGPVGFQGFSIGGDVYTQLRHNIETLRDMERRLDEHPEWAEIRWAH</sequence>
<evidence type="ECO:0000313" key="4">
    <source>
        <dbReference type="Proteomes" id="UP000199052"/>
    </source>
</evidence>
<evidence type="ECO:0000259" key="1">
    <source>
        <dbReference type="Pfam" id="PF01261"/>
    </source>
</evidence>
<dbReference type="EMBL" id="FOOI01000017">
    <property type="protein sequence ID" value="SFH42386.1"/>
    <property type="molecule type" value="Genomic_DNA"/>
</dbReference>
<reference evidence="2 5" key="2">
    <citation type="submission" date="2020-07" db="EMBL/GenBank/DDBJ databases">
        <title>Sequencing the genomes of 1000 actinobacteria strains.</title>
        <authorList>
            <person name="Klenk H.-P."/>
        </authorList>
    </citation>
    <scope>NUCLEOTIDE SEQUENCE [LARGE SCALE GENOMIC DNA]</scope>
    <source>
        <strain evidence="2 5">DSM 45117</strain>
    </source>
</reference>
<proteinExistence type="predicted"/>
<dbReference type="OrthoDB" id="1900402at2"/>
<evidence type="ECO:0000313" key="2">
    <source>
        <dbReference type="EMBL" id="NYH84219.1"/>
    </source>
</evidence>
<dbReference type="SUPFAM" id="SSF51658">
    <property type="entry name" value="Xylose isomerase-like"/>
    <property type="match status" value="1"/>
</dbReference>
<name>A0A1I2ZXM6_9ACTN</name>
<evidence type="ECO:0000313" key="3">
    <source>
        <dbReference type="EMBL" id="SFH42386.1"/>
    </source>
</evidence>
<accession>A0A1I2ZXM6</accession>
<keyword evidence="5" id="KW-1185">Reference proteome</keyword>
<dbReference type="InterPro" id="IPR013022">
    <property type="entry name" value="Xyl_isomerase-like_TIM-brl"/>
</dbReference>